<dbReference type="Proteomes" id="UP000182598">
    <property type="component" value="Unassembled WGS sequence"/>
</dbReference>
<dbReference type="Pfam" id="PF13091">
    <property type="entry name" value="PLDc_2"/>
    <property type="match status" value="2"/>
</dbReference>
<evidence type="ECO:0000313" key="3">
    <source>
        <dbReference type="Proteomes" id="UP000182598"/>
    </source>
</evidence>
<dbReference type="GO" id="GO:0030572">
    <property type="term" value="F:phosphatidyltransferase activity"/>
    <property type="evidence" value="ECO:0007669"/>
    <property type="project" value="UniProtKB-ARBA"/>
</dbReference>
<name>A0A0K6H2H7_9GAMM</name>
<dbReference type="OrthoDB" id="9814092at2"/>
<keyword evidence="3" id="KW-1185">Reference proteome</keyword>
<gene>
    <name evidence="2" type="ORF">Ga0061064_1133</name>
</gene>
<dbReference type="SUPFAM" id="SSF56024">
    <property type="entry name" value="Phospholipase D/nuclease"/>
    <property type="match status" value="2"/>
</dbReference>
<dbReference type="InterPro" id="IPR001736">
    <property type="entry name" value="PLipase_D/transphosphatidylase"/>
</dbReference>
<reference evidence="3" key="1">
    <citation type="submission" date="2015-08" db="EMBL/GenBank/DDBJ databases">
        <authorList>
            <person name="Varghese N."/>
        </authorList>
    </citation>
    <scope>NUCLEOTIDE SEQUENCE [LARGE SCALE GENOMIC DNA]</scope>
    <source>
        <strain evidence="3">DSM 27808</strain>
    </source>
</reference>
<sequence>MKHVPRGRFAEVLEPLLAQHPEQSGVLPLIKAREAFAARVLLARQAQFSLDVQYYIWRNDRTGTLLFEALHEAAERGVHVRLLLDDHSTAGLDATLIGLQSHPNIEVRLYNPLRLRRPRFINYLVDFKRVNRRMHNKAFIADQQVLISGGRNIGDEYFAAHDDLVFADLDALMVGPVVAEANHEFSAYWNSALAVPLAKLFTLTKPQSLAKLERRASVIESDPQAKKYVDAVRNMPFVQNFMTRQIEFVWAQVHLVVDDPKKTLGLANQKQHLVYQLQQAIGSPQQCVRLVSPYFVPTAEGTRQLCELAQQGVAITILTNSLEATDVAVVHAGYAKWRKVLLRAGIEIYEVQKVSPLARKQERKLRRQRLKGKERFGGSASSLHAKTFSVDKQRVFLGSFNFDPRSLQLNTELGFVIHSNLLAEQIDHAFINTVPNYAYRVGIDDNDNLYWEERLGPRVTRYASEPGVSWWRRLGMLTLAKLPIDWLL</sequence>
<dbReference type="InterPro" id="IPR025202">
    <property type="entry name" value="PLD-like_dom"/>
</dbReference>
<dbReference type="Gene3D" id="3.30.870.10">
    <property type="entry name" value="Endonuclease Chain A"/>
    <property type="match status" value="2"/>
</dbReference>
<evidence type="ECO:0000313" key="2">
    <source>
        <dbReference type="EMBL" id="CUA85183.1"/>
    </source>
</evidence>
<feature type="domain" description="PLD phosphodiesterase" evidence="1">
    <location>
        <begin position="379"/>
        <end position="406"/>
    </location>
</feature>
<evidence type="ECO:0000259" key="1">
    <source>
        <dbReference type="PROSITE" id="PS50035"/>
    </source>
</evidence>
<organism evidence="2 3">
    <name type="scientific">Pseudidiomarina woesei</name>
    <dbReference type="NCBI Taxonomy" id="1381080"/>
    <lineage>
        <taxon>Bacteria</taxon>
        <taxon>Pseudomonadati</taxon>
        <taxon>Pseudomonadota</taxon>
        <taxon>Gammaproteobacteria</taxon>
        <taxon>Alteromonadales</taxon>
        <taxon>Idiomarinaceae</taxon>
        <taxon>Pseudidiomarina</taxon>
    </lineage>
</organism>
<dbReference type="SMART" id="SM00155">
    <property type="entry name" value="PLDc"/>
    <property type="match status" value="2"/>
</dbReference>
<dbReference type="GO" id="GO:0032049">
    <property type="term" value="P:cardiolipin biosynthetic process"/>
    <property type="evidence" value="ECO:0007669"/>
    <property type="project" value="UniProtKB-ARBA"/>
</dbReference>
<dbReference type="PANTHER" id="PTHR21248">
    <property type="entry name" value="CARDIOLIPIN SYNTHASE"/>
    <property type="match status" value="1"/>
</dbReference>
<dbReference type="PIRSF" id="PIRSF000850">
    <property type="entry name" value="Phospholipase_D_PSS"/>
    <property type="match status" value="1"/>
</dbReference>
<dbReference type="RefSeq" id="WP_055438791.1">
    <property type="nucleotide sequence ID" value="NZ_CYHB01000002.1"/>
</dbReference>
<accession>A0A0K6H2H7</accession>
<proteinExistence type="predicted"/>
<protein>
    <submittedName>
        <fullName evidence="2">Phosphatidylserine/phosphatidylglycerophosphate/cardiolipin synthase or related enzyme</fullName>
    </submittedName>
</protein>
<feature type="domain" description="PLD phosphodiesterase" evidence="1">
    <location>
        <begin position="130"/>
        <end position="157"/>
    </location>
</feature>
<dbReference type="CDD" id="cd09113">
    <property type="entry name" value="PLDc_ymdC_like_2"/>
    <property type="match status" value="1"/>
</dbReference>
<dbReference type="PROSITE" id="PS50035">
    <property type="entry name" value="PLD"/>
    <property type="match status" value="2"/>
</dbReference>
<dbReference type="PANTHER" id="PTHR21248:SF12">
    <property type="entry name" value="CARDIOLIPIN SYNTHASE C"/>
    <property type="match status" value="1"/>
</dbReference>
<dbReference type="EMBL" id="CYHB01000002">
    <property type="protein sequence ID" value="CUA85183.1"/>
    <property type="molecule type" value="Genomic_DNA"/>
</dbReference>
<dbReference type="CDD" id="cd09111">
    <property type="entry name" value="PLDc_ymdC_like_1"/>
    <property type="match status" value="1"/>
</dbReference>
<dbReference type="AlphaFoldDB" id="A0A0K6H2H7"/>